<accession>A0ABD1FCB9</accession>
<feature type="region of interest" description="Disordered" evidence="1">
    <location>
        <begin position="96"/>
        <end position="153"/>
    </location>
</feature>
<evidence type="ECO:0000313" key="3">
    <source>
        <dbReference type="EMBL" id="KAL1516931.1"/>
    </source>
</evidence>
<name>A0ABD1FCB9_HYPHA</name>
<comment type="caution">
    <text evidence="3">The sequence shown here is derived from an EMBL/GenBank/DDBJ whole genome shotgun (WGS) entry which is preliminary data.</text>
</comment>
<feature type="domain" description="TIL" evidence="2">
    <location>
        <begin position="224"/>
        <end position="281"/>
    </location>
</feature>
<dbReference type="Pfam" id="PF01826">
    <property type="entry name" value="TIL"/>
    <property type="match status" value="1"/>
</dbReference>
<evidence type="ECO:0000259" key="2">
    <source>
        <dbReference type="Pfam" id="PF01826"/>
    </source>
</evidence>
<evidence type="ECO:0000256" key="1">
    <source>
        <dbReference type="SAM" id="MobiDB-lite"/>
    </source>
</evidence>
<dbReference type="Proteomes" id="UP001566132">
    <property type="component" value="Unassembled WGS sequence"/>
</dbReference>
<evidence type="ECO:0000313" key="4">
    <source>
        <dbReference type="Proteomes" id="UP001566132"/>
    </source>
</evidence>
<feature type="compositionally biased region" description="Low complexity" evidence="1">
    <location>
        <begin position="126"/>
        <end position="136"/>
    </location>
</feature>
<protein>
    <recommendedName>
        <fullName evidence="2">TIL domain-containing protein</fullName>
    </recommendedName>
</protein>
<reference evidence="3 4" key="1">
    <citation type="submission" date="2024-05" db="EMBL/GenBank/DDBJ databases">
        <title>Genetic variation in Jamaican populations of the coffee berry borer (Hypothenemus hampei).</title>
        <authorList>
            <person name="Errbii M."/>
            <person name="Myrie A."/>
        </authorList>
    </citation>
    <scope>NUCLEOTIDE SEQUENCE [LARGE SCALE GENOMIC DNA]</scope>
    <source>
        <strain evidence="3">JA-Hopewell-2020-01-JO</strain>
        <tissue evidence="3">Whole body</tissue>
    </source>
</reference>
<organism evidence="3 4">
    <name type="scientific">Hypothenemus hampei</name>
    <name type="common">Coffee berry borer</name>
    <dbReference type="NCBI Taxonomy" id="57062"/>
    <lineage>
        <taxon>Eukaryota</taxon>
        <taxon>Metazoa</taxon>
        <taxon>Ecdysozoa</taxon>
        <taxon>Arthropoda</taxon>
        <taxon>Hexapoda</taxon>
        <taxon>Insecta</taxon>
        <taxon>Pterygota</taxon>
        <taxon>Neoptera</taxon>
        <taxon>Endopterygota</taxon>
        <taxon>Coleoptera</taxon>
        <taxon>Polyphaga</taxon>
        <taxon>Cucujiformia</taxon>
        <taxon>Curculionidae</taxon>
        <taxon>Scolytinae</taxon>
        <taxon>Hypothenemus</taxon>
    </lineage>
</organism>
<dbReference type="EMBL" id="JBDJPC010000001">
    <property type="protein sequence ID" value="KAL1516931.1"/>
    <property type="molecule type" value="Genomic_DNA"/>
</dbReference>
<gene>
    <name evidence="3" type="ORF">ABEB36_000762</name>
</gene>
<proteinExistence type="predicted"/>
<keyword evidence="4" id="KW-1185">Reference proteome</keyword>
<feature type="compositionally biased region" description="Polar residues" evidence="1">
    <location>
        <begin position="96"/>
        <end position="121"/>
    </location>
</feature>
<dbReference type="Gene3D" id="2.10.25.10">
    <property type="entry name" value="Laminin"/>
    <property type="match status" value="1"/>
</dbReference>
<dbReference type="AlphaFoldDB" id="A0ABD1FCB9"/>
<dbReference type="InterPro" id="IPR002919">
    <property type="entry name" value="TIL_dom"/>
</dbReference>
<dbReference type="CDD" id="cd19941">
    <property type="entry name" value="TIL"/>
    <property type="match status" value="1"/>
</dbReference>
<sequence>MDNGLVILPNQSFRHVSTDLQSQPVDWCCLTTSRSRFHTKPQIDQRPDRPLTQPVIHRLAALFYSFFAEKNSMYLQKLLVYNIVFWLLSISYTHSQTTSLDGEPSTDTTVESLSTTSSNTAEPYETTTQDISDTTTVGSPTNQEDLTTSSMGIESTLPAVETTYSAVETTYSADETTYSAVETTYSAVDTTYLAVETTPKVTRTEPTQIINMTVDTTTESSMICRENEIYSCLPLCPRTCNNPLSQLICKPIPSYITFCRRGCVCKRGYIFEKTLGKCVEKCPKVQSLLY</sequence>
<dbReference type="SUPFAM" id="SSF57567">
    <property type="entry name" value="Serine protease inhibitors"/>
    <property type="match status" value="1"/>
</dbReference>
<dbReference type="InterPro" id="IPR036084">
    <property type="entry name" value="Ser_inhib-like_sf"/>
</dbReference>
<feature type="compositionally biased region" description="Polar residues" evidence="1">
    <location>
        <begin position="137"/>
        <end position="153"/>
    </location>
</feature>